<reference evidence="7" key="1">
    <citation type="journal article" date="2013" name="Genetics">
        <title>The draft genome and transcriptome of Panagrellus redivivus are shaped by the harsh demands of a free-living lifestyle.</title>
        <authorList>
            <person name="Srinivasan J."/>
            <person name="Dillman A.R."/>
            <person name="Macchietto M.G."/>
            <person name="Heikkinen L."/>
            <person name="Lakso M."/>
            <person name="Fracchia K.M."/>
            <person name="Antoshechkin I."/>
            <person name="Mortazavi A."/>
            <person name="Wong G."/>
            <person name="Sternberg P.W."/>
        </authorList>
    </citation>
    <scope>NUCLEOTIDE SEQUENCE [LARGE SCALE GENOMIC DNA]</scope>
    <source>
        <strain evidence="7">MT8872</strain>
    </source>
</reference>
<comment type="subunit">
    <text evidence="3">Occurs in many kinds of cells as a complex with monomeric actin in a 1:1 ratio.</text>
</comment>
<evidence type="ECO:0000256" key="2">
    <source>
        <dbReference type="ARBA" id="ARBA00010058"/>
    </source>
</evidence>
<dbReference type="Gene3D" id="3.30.450.30">
    <property type="entry name" value="Dynein light chain 2a, cytoplasmic"/>
    <property type="match status" value="1"/>
</dbReference>
<dbReference type="Pfam" id="PF00235">
    <property type="entry name" value="Profilin"/>
    <property type="match status" value="1"/>
</dbReference>
<sequence length="313" mass="35117">MNNEEQSCTDKLVLDDGANHNNVEEGTVSETLATLRAQITELSAELTKNEKFACSMSTMLRRDFSIVGIFNEVIEEAKRNDPDLKKKNANDIWTFVCATNIFFKTLQVEKNVTPDDFVAAIYGILDSNVAKKRDNIYGIECLDIPDDYTDLQKDILQTVCAVRLIETQSKNKEGTTKPNDIMLPILISWNQRMLIALMCTDEDIKKAAIVGLDGSIWVSTTECEDHASKGELKMLISEFNKAEDMSSKNITYEGTTFAISNATDNVILCECENECFCAIRISYIIIVAVFKKNSDSAFKRVKNFANELAENGY</sequence>
<evidence type="ECO:0000256" key="4">
    <source>
        <dbReference type="ARBA" id="ARBA00022490"/>
    </source>
</evidence>
<protein>
    <submittedName>
        <fullName evidence="8">Profilin</fullName>
    </submittedName>
</protein>
<dbReference type="GO" id="GO:0003785">
    <property type="term" value="F:actin monomer binding"/>
    <property type="evidence" value="ECO:0007669"/>
    <property type="project" value="TreeGrafter"/>
</dbReference>
<keyword evidence="6" id="KW-0206">Cytoskeleton</keyword>
<dbReference type="AlphaFoldDB" id="A0A7E4US52"/>
<dbReference type="PANTHER" id="PTHR11604:SF0">
    <property type="entry name" value="PROFILIN"/>
    <property type="match status" value="1"/>
</dbReference>
<evidence type="ECO:0000256" key="6">
    <source>
        <dbReference type="ARBA" id="ARBA00023212"/>
    </source>
</evidence>
<accession>A0A7E4US52</accession>
<reference evidence="8" key="2">
    <citation type="submission" date="2020-10" db="UniProtKB">
        <authorList>
            <consortium name="WormBaseParasite"/>
        </authorList>
    </citation>
    <scope>IDENTIFICATION</scope>
</reference>
<comment type="similarity">
    <text evidence="2">Belongs to the profilin family.</text>
</comment>
<evidence type="ECO:0000313" key="8">
    <source>
        <dbReference type="WBParaSite" id="Pan_g1217.t1"/>
    </source>
</evidence>
<name>A0A7E4US52_PANRE</name>
<evidence type="ECO:0000256" key="3">
    <source>
        <dbReference type="ARBA" id="ARBA00011583"/>
    </source>
</evidence>
<dbReference type="GO" id="GO:0005856">
    <property type="term" value="C:cytoskeleton"/>
    <property type="evidence" value="ECO:0007669"/>
    <property type="project" value="UniProtKB-SubCell"/>
</dbReference>
<dbReference type="InterPro" id="IPR005455">
    <property type="entry name" value="PFN_euk"/>
</dbReference>
<dbReference type="GO" id="GO:0005938">
    <property type="term" value="C:cell cortex"/>
    <property type="evidence" value="ECO:0007669"/>
    <property type="project" value="TreeGrafter"/>
</dbReference>
<keyword evidence="7" id="KW-1185">Reference proteome</keyword>
<evidence type="ECO:0000256" key="5">
    <source>
        <dbReference type="ARBA" id="ARBA00023203"/>
    </source>
</evidence>
<comment type="subcellular location">
    <subcellularLocation>
        <location evidence="1">Cytoplasm</location>
        <location evidence="1">Cytoskeleton</location>
    </subcellularLocation>
</comment>
<evidence type="ECO:0000313" key="7">
    <source>
        <dbReference type="Proteomes" id="UP000492821"/>
    </source>
</evidence>
<keyword evidence="4" id="KW-0963">Cytoplasm</keyword>
<dbReference type="InterPro" id="IPR036140">
    <property type="entry name" value="PFN_sf"/>
</dbReference>
<dbReference type="WBParaSite" id="Pan_g1217.t1">
    <property type="protein sequence ID" value="Pan_g1217.t1"/>
    <property type="gene ID" value="Pan_g1217"/>
</dbReference>
<keyword evidence="5" id="KW-0009">Actin-binding</keyword>
<dbReference type="Proteomes" id="UP000492821">
    <property type="component" value="Unassembled WGS sequence"/>
</dbReference>
<organism evidence="7 8">
    <name type="scientific">Panagrellus redivivus</name>
    <name type="common">Microworm</name>
    <dbReference type="NCBI Taxonomy" id="6233"/>
    <lineage>
        <taxon>Eukaryota</taxon>
        <taxon>Metazoa</taxon>
        <taxon>Ecdysozoa</taxon>
        <taxon>Nematoda</taxon>
        <taxon>Chromadorea</taxon>
        <taxon>Rhabditida</taxon>
        <taxon>Tylenchina</taxon>
        <taxon>Panagrolaimomorpha</taxon>
        <taxon>Panagrolaimoidea</taxon>
        <taxon>Panagrolaimidae</taxon>
        <taxon>Panagrellus</taxon>
    </lineage>
</organism>
<proteinExistence type="inferred from homology"/>
<evidence type="ECO:0000256" key="1">
    <source>
        <dbReference type="ARBA" id="ARBA00004245"/>
    </source>
</evidence>
<dbReference type="InterPro" id="IPR048278">
    <property type="entry name" value="PFN"/>
</dbReference>
<dbReference type="SUPFAM" id="SSF55770">
    <property type="entry name" value="Profilin (actin-binding protein)"/>
    <property type="match status" value="1"/>
</dbReference>
<dbReference type="PANTHER" id="PTHR11604">
    <property type="entry name" value="PROFILIN"/>
    <property type="match status" value="1"/>
</dbReference>